<feature type="compositionally biased region" description="Polar residues" evidence="1">
    <location>
        <begin position="185"/>
        <end position="199"/>
    </location>
</feature>
<sequence length="199" mass="22280">MASHHYIFALACVSGLSLLQTVSGNTADADGIRRIYQLEHYSFRARNLAEAVENMDRSSPVLINRQRFRGSTHWQLDGFVSFKQQAGKCLVDQIDITLRVKTLLPKWLDAEAADESIKRRWARFSEALRQHEAGHAEFGNKAAAELHEILSNFPAADNCEQLQSLVDGTSEAVISRHAQADQEYDQQTQHGTTQGAVFP</sequence>
<protein>
    <submittedName>
        <fullName evidence="2">DUF922 domain-containing protein</fullName>
    </submittedName>
</protein>
<reference evidence="2" key="1">
    <citation type="submission" date="2023-03" db="EMBL/GenBank/DDBJ databases">
        <title>Chitinimonas shenzhenensis gen. nov., sp. nov., a novel member of family Burkholderiaceae isolated from activated sludge collected in Shen Zhen, China.</title>
        <authorList>
            <person name="Wang X."/>
        </authorList>
    </citation>
    <scope>NUCLEOTIDE SEQUENCE</scope>
    <source>
        <strain evidence="2">DQS-5</strain>
    </source>
</reference>
<evidence type="ECO:0000313" key="3">
    <source>
        <dbReference type="Proteomes" id="UP001172778"/>
    </source>
</evidence>
<evidence type="ECO:0000313" key="2">
    <source>
        <dbReference type="EMBL" id="MDK2125865.1"/>
    </source>
</evidence>
<comment type="caution">
    <text evidence="2">The sequence shown here is derived from an EMBL/GenBank/DDBJ whole genome shotgun (WGS) entry which is preliminary data.</text>
</comment>
<dbReference type="Pfam" id="PF06037">
    <property type="entry name" value="DUF922"/>
    <property type="match status" value="1"/>
</dbReference>
<organism evidence="2 3">
    <name type="scientific">Parachitinimonas caeni</name>
    <dbReference type="NCBI Taxonomy" id="3031301"/>
    <lineage>
        <taxon>Bacteria</taxon>
        <taxon>Pseudomonadati</taxon>
        <taxon>Pseudomonadota</taxon>
        <taxon>Betaproteobacteria</taxon>
        <taxon>Neisseriales</taxon>
        <taxon>Chitinibacteraceae</taxon>
        <taxon>Parachitinimonas</taxon>
    </lineage>
</organism>
<name>A0ABT7E0M1_9NEIS</name>
<dbReference type="EMBL" id="JARRAF010000025">
    <property type="protein sequence ID" value="MDK2125865.1"/>
    <property type="molecule type" value="Genomic_DNA"/>
</dbReference>
<dbReference type="InterPro" id="IPR010321">
    <property type="entry name" value="DUF922"/>
</dbReference>
<dbReference type="RefSeq" id="WP_284102177.1">
    <property type="nucleotide sequence ID" value="NZ_JARRAF010000025.1"/>
</dbReference>
<evidence type="ECO:0000256" key="1">
    <source>
        <dbReference type="SAM" id="MobiDB-lite"/>
    </source>
</evidence>
<keyword evidence="3" id="KW-1185">Reference proteome</keyword>
<accession>A0ABT7E0M1</accession>
<proteinExistence type="predicted"/>
<feature type="region of interest" description="Disordered" evidence="1">
    <location>
        <begin position="177"/>
        <end position="199"/>
    </location>
</feature>
<gene>
    <name evidence="2" type="ORF">PZA18_17565</name>
</gene>
<dbReference type="Proteomes" id="UP001172778">
    <property type="component" value="Unassembled WGS sequence"/>
</dbReference>